<feature type="transmembrane region" description="Helical" evidence="7">
    <location>
        <begin position="86"/>
        <end position="105"/>
    </location>
</feature>
<feature type="domain" description="Concentrative nucleoside transporter C-terminal" evidence="9">
    <location>
        <begin position="325"/>
        <end position="567"/>
    </location>
</feature>
<comment type="similarity">
    <text evidence="2">Belongs to the concentrative nucleoside transporter (CNT) (TC 2.A.41) family.</text>
</comment>
<comment type="subcellular location">
    <subcellularLocation>
        <location evidence="1">Cell membrane</location>
        <topology evidence="1">Multi-pass membrane protein</topology>
    </subcellularLocation>
</comment>
<evidence type="ECO:0000256" key="2">
    <source>
        <dbReference type="ARBA" id="ARBA00009033"/>
    </source>
</evidence>
<evidence type="ECO:0000256" key="6">
    <source>
        <dbReference type="ARBA" id="ARBA00023136"/>
    </source>
</evidence>
<evidence type="ECO:0000256" key="5">
    <source>
        <dbReference type="ARBA" id="ARBA00022989"/>
    </source>
</evidence>
<dbReference type="Proteomes" id="UP001519460">
    <property type="component" value="Unassembled WGS sequence"/>
</dbReference>
<dbReference type="InterPro" id="IPR008276">
    <property type="entry name" value="C_nuclsd_transpt"/>
</dbReference>
<dbReference type="EMBL" id="JACVVK020000022">
    <property type="protein sequence ID" value="KAK7503049.1"/>
    <property type="molecule type" value="Genomic_DNA"/>
</dbReference>
<dbReference type="PANTHER" id="PTHR10590">
    <property type="entry name" value="SODIUM/NUCLEOSIDE COTRANSPORTER"/>
    <property type="match status" value="1"/>
</dbReference>
<keyword evidence="3" id="KW-1003">Cell membrane</keyword>
<comment type="caution">
    <text evidence="11">The sequence shown here is derived from an EMBL/GenBank/DDBJ whole genome shotgun (WGS) entry which is preliminary data.</text>
</comment>
<accession>A0ABD0LVJ7</accession>
<dbReference type="InterPro" id="IPR002668">
    <property type="entry name" value="CNT_N_dom"/>
</dbReference>
<evidence type="ECO:0000256" key="3">
    <source>
        <dbReference type="ARBA" id="ARBA00022475"/>
    </source>
</evidence>
<sequence>MQKHMTSREKEGPGSEKLLSRFPEAVHCNDRTDDVELRHVVISGFDPRIDSSSYRDSRDGDVWKKRSILEDQGLDSWRNISISGHTFVRVVKAILVLLYVAYSVYSLYRTWGTENATPSVGAVVYLAMEVVPYRPRNLMSLVGLTLLFLTSFILSNNPRKVNWHTVFWGIALQFYMAIFVLRTQVGYSIFSWMGDRITDFISYTDAGSRFIFGQNYAEHYFAFKQLPVLLFINAFIAVAYHFGLVQAFVAYFGKFLAYCLGTTAVESVNTAANIFLTLLEAPLVIKPFLSHVTESELFAIMAGGFASIAGITMAVVISFGIPANHILTASVMSAPAALAIAKLMCPETSRSATNTQDAYKIDTGAPKGLLEAVCKAALDGVTIAVMAAANLLVFVAALQLADETLEWFGEQAGVQHLTVRRLLSYVFYPMMYLYGVDPQDLLTLGRLLGVKIFASTFLAYKQAAELVKNSDQLADYVTQTNGTWHYVRDDVILDAWNQTLVGGVLTERSIVMSTYILCGLYEIAALAVCMGTLSALAPSRTKDIAKHVTRAYVAGNIACYMTGCVAGAYLYK</sequence>
<protein>
    <recommendedName>
        <fullName evidence="13">Sodium/nucleoside cotransporter</fullName>
    </recommendedName>
</protein>
<keyword evidence="4 7" id="KW-0812">Transmembrane</keyword>
<dbReference type="AlphaFoldDB" id="A0ABD0LVJ7"/>
<feature type="domain" description="Nucleoside transporter/FeoB GTPase Gate" evidence="10">
    <location>
        <begin position="223"/>
        <end position="320"/>
    </location>
</feature>
<evidence type="ECO:0000256" key="1">
    <source>
        <dbReference type="ARBA" id="ARBA00004651"/>
    </source>
</evidence>
<dbReference type="InterPro" id="IPR011657">
    <property type="entry name" value="CNT_C_dom"/>
</dbReference>
<dbReference type="Pfam" id="PF01773">
    <property type="entry name" value="Nucleos_tra2_N"/>
    <property type="match status" value="1"/>
</dbReference>
<feature type="domain" description="Concentrative nucleoside transporter N-terminal" evidence="8">
    <location>
        <begin position="142"/>
        <end position="214"/>
    </location>
</feature>
<organism evidence="11 12">
    <name type="scientific">Batillaria attramentaria</name>
    <dbReference type="NCBI Taxonomy" id="370345"/>
    <lineage>
        <taxon>Eukaryota</taxon>
        <taxon>Metazoa</taxon>
        <taxon>Spiralia</taxon>
        <taxon>Lophotrochozoa</taxon>
        <taxon>Mollusca</taxon>
        <taxon>Gastropoda</taxon>
        <taxon>Caenogastropoda</taxon>
        <taxon>Sorbeoconcha</taxon>
        <taxon>Cerithioidea</taxon>
        <taxon>Batillariidae</taxon>
        <taxon>Batillaria</taxon>
    </lineage>
</organism>
<evidence type="ECO:0000256" key="4">
    <source>
        <dbReference type="ARBA" id="ARBA00022692"/>
    </source>
</evidence>
<evidence type="ECO:0000256" key="7">
    <source>
        <dbReference type="SAM" id="Phobius"/>
    </source>
</evidence>
<keyword evidence="12" id="KW-1185">Reference proteome</keyword>
<dbReference type="GO" id="GO:0005886">
    <property type="term" value="C:plasma membrane"/>
    <property type="evidence" value="ECO:0007669"/>
    <property type="project" value="UniProtKB-SubCell"/>
</dbReference>
<reference evidence="11 12" key="1">
    <citation type="journal article" date="2023" name="Sci. Data">
        <title>Genome assembly of the Korean intertidal mud-creeper Batillaria attramentaria.</title>
        <authorList>
            <person name="Patra A.K."/>
            <person name="Ho P.T."/>
            <person name="Jun S."/>
            <person name="Lee S.J."/>
            <person name="Kim Y."/>
            <person name="Won Y.J."/>
        </authorList>
    </citation>
    <scope>NUCLEOTIDE SEQUENCE [LARGE SCALE GENOMIC DNA]</scope>
    <source>
        <strain evidence="11">Wonlab-2016</strain>
    </source>
</reference>
<evidence type="ECO:0000313" key="11">
    <source>
        <dbReference type="EMBL" id="KAK7503049.1"/>
    </source>
</evidence>
<name>A0ABD0LVJ7_9CAEN</name>
<feature type="transmembrane region" description="Helical" evidence="7">
    <location>
        <begin position="549"/>
        <end position="571"/>
    </location>
</feature>
<evidence type="ECO:0000259" key="9">
    <source>
        <dbReference type="Pfam" id="PF07662"/>
    </source>
</evidence>
<keyword evidence="6 7" id="KW-0472">Membrane</keyword>
<feature type="transmembrane region" description="Helical" evidence="7">
    <location>
        <begin position="228"/>
        <end position="249"/>
    </location>
</feature>
<evidence type="ECO:0000313" key="12">
    <source>
        <dbReference type="Proteomes" id="UP001519460"/>
    </source>
</evidence>
<evidence type="ECO:0008006" key="13">
    <source>
        <dbReference type="Google" id="ProtNLM"/>
    </source>
</evidence>
<gene>
    <name evidence="11" type="ORF">BaRGS_00005675</name>
</gene>
<proteinExistence type="inferred from homology"/>
<feature type="transmembrane region" description="Helical" evidence="7">
    <location>
        <begin position="297"/>
        <end position="320"/>
    </location>
</feature>
<keyword evidence="5 7" id="KW-1133">Transmembrane helix</keyword>
<feature type="transmembrane region" description="Helical" evidence="7">
    <location>
        <begin position="255"/>
        <end position="276"/>
    </location>
</feature>
<dbReference type="Pfam" id="PF07662">
    <property type="entry name" value="Nucleos_tra2_C"/>
    <property type="match status" value="1"/>
</dbReference>
<feature type="transmembrane region" description="Helical" evidence="7">
    <location>
        <begin position="138"/>
        <end position="155"/>
    </location>
</feature>
<dbReference type="InterPro" id="IPR011642">
    <property type="entry name" value="Gate_dom"/>
</dbReference>
<feature type="transmembrane region" description="Helical" evidence="7">
    <location>
        <begin position="161"/>
        <end position="181"/>
    </location>
</feature>
<dbReference type="Pfam" id="PF07670">
    <property type="entry name" value="Gate"/>
    <property type="match status" value="1"/>
</dbReference>
<dbReference type="PANTHER" id="PTHR10590:SF4">
    <property type="entry name" value="SOLUTE CARRIER FAMILY 28 MEMBER 3"/>
    <property type="match status" value="1"/>
</dbReference>
<feature type="transmembrane region" description="Helical" evidence="7">
    <location>
        <begin position="515"/>
        <end position="537"/>
    </location>
</feature>
<evidence type="ECO:0000259" key="8">
    <source>
        <dbReference type="Pfam" id="PF01773"/>
    </source>
</evidence>
<evidence type="ECO:0000259" key="10">
    <source>
        <dbReference type="Pfam" id="PF07670"/>
    </source>
</evidence>